<keyword evidence="3" id="KW-1185">Reference proteome</keyword>
<proteinExistence type="predicted"/>
<name>A0ABR3Y2E4_9PEZI</name>
<evidence type="ECO:0000313" key="3">
    <source>
        <dbReference type="Proteomes" id="UP001586593"/>
    </source>
</evidence>
<feature type="region of interest" description="Disordered" evidence="1">
    <location>
        <begin position="1"/>
        <end position="95"/>
    </location>
</feature>
<reference evidence="2 3" key="1">
    <citation type="journal article" date="2024" name="Commun. Biol.">
        <title>Comparative genomic analysis of thermophilic fungi reveals convergent evolutionary adaptations and gene losses.</title>
        <authorList>
            <person name="Steindorff A.S."/>
            <person name="Aguilar-Pontes M.V."/>
            <person name="Robinson A.J."/>
            <person name="Andreopoulos B."/>
            <person name="LaButti K."/>
            <person name="Kuo A."/>
            <person name="Mondo S."/>
            <person name="Riley R."/>
            <person name="Otillar R."/>
            <person name="Haridas S."/>
            <person name="Lipzen A."/>
            <person name="Grimwood J."/>
            <person name="Schmutz J."/>
            <person name="Clum A."/>
            <person name="Reid I.D."/>
            <person name="Moisan M.C."/>
            <person name="Butler G."/>
            <person name="Nguyen T.T.M."/>
            <person name="Dewar K."/>
            <person name="Conant G."/>
            <person name="Drula E."/>
            <person name="Henrissat B."/>
            <person name="Hansel C."/>
            <person name="Singer S."/>
            <person name="Hutchinson M.I."/>
            <person name="de Vries R.P."/>
            <person name="Natvig D.O."/>
            <person name="Powell A.J."/>
            <person name="Tsang A."/>
            <person name="Grigoriev I.V."/>
        </authorList>
    </citation>
    <scope>NUCLEOTIDE SEQUENCE [LARGE SCALE GENOMIC DNA]</scope>
    <source>
        <strain evidence="2 3">ATCC 24622</strain>
    </source>
</reference>
<feature type="compositionally biased region" description="Low complexity" evidence="1">
    <location>
        <begin position="27"/>
        <end position="56"/>
    </location>
</feature>
<evidence type="ECO:0008006" key="4">
    <source>
        <dbReference type="Google" id="ProtNLM"/>
    </source>
</evidence>
<accession>A0ABR3Y2E4</accession>
<gene>
    <name evidence="2" type="ORF">VTK73DRAFT_2476</name>
</gene>
<evidence type="ECO:0000313" key="2">
    <source>
        <dbReference type="EMBL" id="KAL1882067.1"/>
    </source>
</evidence>
<organism evidence="2 3">
    <name type="scientific">Phialemonium thermophilum</name>
    <dbReference type="NCBI Taxonomy" id="223376"/>
    <lineage>
        <taxon>Eukaryota</taxon>
        <taxon>Fungi</taxon>
        <taxon>Dikarya</taxon>
        <taxon>Ascomycota</taxon>
        <taxon>Pezizomycotina</taxon>
        <taxon>Sordariomycetes</taxon>
        <taxon>Sordariomycetidae</taxon>
        <taxon>Cephalothecales</taxon>
        <taxon>Cephalothecaceae</taxon>
        <taxon>Phialemonium</taxon>
    </lineage>
</organism>
<comment type="caution">
    <text evidence="2">The sequence shown here is derived from an EMBL/GenBank/DDBJ whole genome shotgun (WGS) entry which is preliminary data.</text>
</comment>
<protein>
    <recommendedName>
        <fullName evidence="4">Formin GTPase-binding domain-containing protein</fullName>
    </recommendedName>
</protein>
<feature type="compositionally biased region" description="Acidic residues" evidence="1">
    <location>
        <begin position="70"/>
        <end position="85"/>
    </location>
</feature>
<evidence type="ECO:0000256" key="1">
    <source>
        <dbReference type="SAM" id="MobiDB-lite"/>
    </source>
</evidence>
<dbReference type="EMBL" id="JAZHXJ010000017">
    <property type="protein sequence ID" value="KAL1882067.1"/>
    <property type="molecule type" value="Genomic_DNA"/>
</dbReference>
<dbReference type="Proteomes" id="UP001586593">
    <property type="component" value="Unassembled WGS sequence"/>
</dbReference>
<sequence>MLKNSSIRSFFRPVPKDTKTSTNSHGSSSPQQLSDASPPSSSSIPDLPSSPAATSSKKPRRGVNSVVPGSDDEDADPGSSDDDLPDLFAKPSKLDQDALVTPKAKRTALAFHSSPLAAMPKHTFDMQALLDHAKSHDATELHAQRMSDMLSADRTAAADSQTADPPLTLYETMLGVFSDAEDEDEEAGRHKLLRAVRRTEASVHRKRWCFLNPAVDTAAIPHRSPFPKAAAAGEWAFLDDPERRLHAFHDGLAYTVQSKTQSLPDDVFLWILDEIVLERSDSLRQEYVRLLSVCPEQTRRLFTKERMQNLFLGLGASQDAVGSSSKITGALESDIPYTDRDWSPLRSVLTLLGKIAGSLNLESNTWAVTILLRLAVDDLIINDVDARKEFSDAMERLILTVSVDSWDHFCEEVCRYFSMAVREATLWWHALYALPVGKTRVVELRRRLAVVYIFDDPRKGVRHPDEVISVRDMLEQLECDERFIVRRDTDFYELAALASILTVAIADGGSPPEESEAARRFDEDVDRLGRYVKGIWSAIDTGGAAYMSRLEARTSWQNLQHQLPFVVRTRPPPKSRILDLPDREAEDPFQSRQRKFMEKFLKKSSLGSKD</sequence>